<dbReference type="EMBL" id="WUYX01000003">
    <property type="protein sequence ID" value="MXV60604.1"/>
    <property type="molecule type" value="Genomic_DNA"/>
</dbReference>
<dbReference type="InterPro" id="IPR002716">
    <property type="entry name" value="PIN_dom"/>
</dbReference>
<evidence type="ECO:0000313" key="11">
    <source>
        <dbReference type="Proteomes" id="UP000434101"/>
    </source>
</evidence>
<dbReference type="InterPro" id="IPR022907">
    <property type="entry name" value="VapC_family"/>
</dbReference>
<reference evidence="10 11" key="1">
    <citation type="submission" date="2020-01" db="EMBL/GenBank/DDBJ databases">
        <title>Natronorubrum sp. JWXQ-INN 674 isolated from Inner Mongolia Autonomous Region of China.</title>
        <authorList>
            <person name="Xue Q."/>
        </authorList>
    </citation>
    <scope>NUCLEOTIDE SEQUENCE [LARGE SCALE GENOMIC DNA]</scope>
    <source>
        <strain evidence="10 11">JWXQ-INN-674</strain>
    </source>
</reference>
<feature type="binding site" evidence="8">
    <location>
        <position position="94"/>
    </location>
    <ligand>
        <name>Mg(2+)</name>
        <dbReference type="ChEBI" id="CHEBI:18420"/>
    </ligand>
</feature>
<evidence type="ECO:0000256" key="3">
    <source>
        <dbReference type="ARBA" id="ARBA00022722"/>
    </source>
</evidence>
<organism evidence="10 11">
    <name type="scientific">Natronorubrum halalkaliphilum</name>
    <dbReference type="NCBI Taxonomy" id="2691917"/>
    <lineage>
        <taxon>Archaea</taxon>
        <taxon>Methanobacteriati</taxon>
        <taxon>Methanobacteriota</taxon>
        <taxon>Stenosarchaea group</taxon>
        <taxon>Halobacteria</taxon>
        <taxon>Halobacteriales</taxon>
        <taxon>Natrialbaceae</taxon>
        <taxon>Natronorubrum</taxon>
    </lineage>
</organism>
<evidence type="ECO:0000256" key="5">
    <source>
        <dbReference type="ARBA" id="ARBA00022801"/>
    </source>
</evidence>
<dbReference type="AlphaFoldDB" id="A0A6B0VGI5"/>
<evidence type="ECO:0000256" key="2">
    <source>
        <dbReference type="ARBA" id="ARBA00022649"/>
    </source>
</evidence>
<comment type="similarity">
    <text evidence="7 8">Belongs to the PINc/VapC protein family.</text>
</comment>
<keyword evidence="3 8" id="KW-0540">Nuclease</keyword>
<dbReference type="Proteomes" id="UP000434101">
    <property type="component" value="Unassembled WGS sequence"/>
</dbReference>
<comment type="cofactor">
    <cofactor evidence="1 8">
        <name>Mg(2+)</name>
        <dbReference type="ChEBI" id="CHEBI:18420"/>
    </cofactor>
</comment>
<feature type="domain" description="PIN" evidence="9">
    <location>
        <begin position="2"/>
        <end position="120"/>
    </location>
</feature>
<evidence type="ECO:0000256" key="7">
    <source>
        <dbReference type="ARBA" id="ARBA00038093"/>
    </source>
</evidence>
<dbReference type="SUPFAM" id="SSF88723">
    <property type="entry name" value="PIN domain-like"/>
    <property type="match status" value="1"/>
</dbReference>
<evidence type="ECO:0000259" key="9">
    <source>
        <dbReference type="Pfam" id="PF01850"/>
    </source>
</evidence>
<keyword evidence="11" id="KW-1185">Reference proteome</keyword>
<keyword evidence="5 8" id="KW-0378">Hydrolase</keyword>
<protein>
    <recommendedName>
        <fullName evidence="8">Ribonuclease VapC</fullName>
        <shortName evidence="8">RNase VapC</shortName>
        <ecNumber evidence="8">3.1.-.-</ecNumber>
    </recommendedName>
    <alternativeName>
        <fullName evidence="8">Putative toxin VapC</fullName>
    </alternativeName>
</protein>
<evidence type="ECO:0000313" key="10">
    <source>
        <dbReference type="EMBL" id="MXV60604.1"/>
    </source>
</evidence>
<keyword evidence="2 8" id="KW-1277">Toxin-antitoxin system</keyword>
<feature type="binding site" evidence="8">
    <location>
        <position position="5"/>
    </location>
    <ligand>
        <name>Mg(2+)</name>
        <dbReference type="ChEBI" id="CHEBI:18420"/>
    </ligand>
</feature>
<dbReference type="PANTHER" id="PTHR33653">
    <property type="entry name" value="RIBONUCLEASE VAPC2"/>
    <property type="match status" value="1"/>
</dbReference>
<sequence length="126" mass="13992">MIALDSSFLVDYLQGQDAARSFLEGRDEPAYYVPTIVLFELYRDAAWSDTRSTDVVSESLDWTEPLAFDAGATREAAQIHAELLANGNQIKVADVMIAGVCRRHGASIVTRDGDFEAVDDLEMIRY</sequence>
<dbReference type="OrthoDB" id="147588at2157"/>
<dbReference type="EC" id="3.1.-.-" evidence="8"/>
<dbReference type="InterPro" id="IPR029060">
    <property type="entry name" value="PIN-like_dom_sf"/>
</dbReference>
<dbReference type="Pfam" id="PF01850">
    <property type="entry name" value="PIN"/>
    <property type="match status" value="1"/>
</dbReference>
<evidence type="ECO:0000256" key="1">
    <source>
        <dbReference type="ARBA" id="ARBA00001946"/>
    </source>
</evidence>
<comment type="function">
    <text evidence="8">Toxic component of a toxin-antitoxin (TA) system. An RNase.</text>
</comment>
<dbReference type="GO" id="GO:0000287">
    <property type="term" value="F:magnesium ion binding"/>
    <property type="evidence" value="ECO:0007669"/>
    <property type="project" value="UniProtKB-UniRule"/>
</dbReference>
<accession>A0A6B0VGI5</accession>
<keyword evidence="6 8" id="KW-0460">Magnesium</keyword>
<keyword evidence="8" id="KW-0800">Toxin</keyword>
<dbReference type="GO" id="GO:0004540">
    <property type="term" value="F:RNA nuclease activity"/>
    <property type="evidence" value="ECO:0007669"/>
    <property type="project" value="InterPro"/>
</dbReference>
<name>A0A6B0VGI5_9EURY</name>
<dbReference type="InterPro" id="IPR050556">
    <property type="entry name" value="Type_II_TA_system_RNase"/>
</dbReference>
<proteinExistence type="inferred from homology"/>
<dbReference type="Gene3D" id="3.40.50.1010">
    <property type="entry name" value="5'-nuclease"/>
    <property type="match status" value="1"/>
</dbReference>
<dbReference type="PANTHER" id="PTHR33653:SF1">
    <property type="entry name" value="RIBONUCLEASE VAPC2"/>
    <property type="match status" value="1"/>
</dbReference>
<gene>
    <name evidence="8" type="primary">vapC</name>
    <name evidence="10" type="ORF">GS429_00660</name>
</gene>
<keyword evidence="4 8" id="KW-0479">Metal-binding</keyword>
<dbReference type="HAMAP" id="MF_00265">
    <property type="entry name" value="VapC_Nob1"/>
    <property type="match status" value="1"/>
</dbReference>
<dbReference type="GO" id="GO:0016787">
    <property type="term" value="F:hydrolase activity"/>
    <property type="evidence" value="ECO:0007669"/>
    <property type="project" value="UniProtKB-KW"/>
</dbReference>
<dbReference type="RefSeq" id="WP_160061718.1">
    <property type="nucleotide sequence ID" value="NZ_WUYX01000003.1"/>
</dbReference>
<dbReference type="CDD" id="cd18739">
    <property type="entry name" value="PIN_VapC4-5_FitB-like"/>
    <property type="match status" value="1"/>
</dbReference>
<evidence type="ECO:0000256" key="8">
    <source>
        <dbReference type="HAMAP-Rule" id="MF_00265"/>
    </source>
</evidence>
<evidence type="ECO:0000256" key="6">
    <source>
        <dbReference type="ARBA" id="ARBA00022842"/>
    </source>
</evidence>
<comment type="caution">
    <text evidence="10">The sequence shown here is derived from an EMBL/GenBank/DDBJ whole genome shotgun (WGS) entry which is preliminary data.</text>
</comment>
<dbReference type="GO" id="GO:0090729">
    <property type="term" value="F:toxin activity"/>
    <property type="evidence" value="ECO:0007669"/>
    <property type="project" value="UniProtKB-KW"/>
</dbReference>
<evidence type="ECO:0000256" key="4">
    <source>
        <dbReference type="ARBA" id="ARBA00022723"/>
    </source>
</evidence>